<dbReference type="GO" id="GO:0016020">
    <property type="term" value="C:membrane"/>
    <property type="evidence" value="ECO:0007669"/>
    <property type="project" value="UniProtKB-SubCell"/>
</dbReference>
<dbReference type="PROSITE" id="PS00107">
    <property type="entry name" value="PROTEIN_KINASE_ATP"/>
    <property type="match status" value="1"/>
</dbReference>
<keyword evidence="11" id="KW-0472">Membrane</keyword>
<dbReference type="Gene3D" id="1.10.510.10">
    <property type="entry name" value="Transferase(Phosphotransferase) domain 1"/>
    <property type="match status" value="1"/>
</dbReference>
<evidence type="ECO:0000256" key="17">
    <source>
        <dbReference type="PIRNR" id="PIRNR000641"/>
    </source>
</evidence>
<feature type="chain" id="PRO_5007589301" description="Receptor-like serine/threonine-protein kinase" evidence="19">
    <location>
        <begin position="19"/>
        <end position="710"/>
    </location>
</feature>
<dbReference type="InterPro" id="IPR011009">
    <property type="entry name" value="Kinase-like_dom_sf"/>
</dbReference>
<evidence type="ECO:0000256" key="13">
    <source>
        <dbReference type="ARBA" id="ARBA00023170"/>
    </source>
</evidence>
<evidence type="ECO:0000256" key="6">
    <source>
        <dbReference type="ARBA" id="ARBA00022729"/>
    </source>
</evidence>
<organism evidence="22 23">
    <name type="scientific">Cajanus cajan</name>
    <name type="common">Pigeon pea</name>
    <name type="synonym">Cajanus indicus</name>
    <dbReference type="NCBI Taxonomy" id="3821"/>
    <lineage>
        <taxon>Eukaryota</taxon>
        <taxon>Viridiplantae</taxon>
        <taxon>Streptophyta</taxon>
        <taxon>Embryophyta</taxon>
        <taxon>Tracheophyta</taxon>
        <taxon>Spermatophyta</taxon>
        <taxon>Magnoliopsida</taxon>
        <taxon>eudicotyledons</taxon>
        <taxon>Gunneridae</taxon>
        <taxon>Pentapetalae</taxon>
        <taxon>rosids</taxon>
        <taxon>fabids</taxon>
        <taxon>Fabales</taxon>
        <taxon>Fabaceae</taxon>
        <taxon>Papilionoideae</taxon>
        <taxon>50 kb inversion clade</taxon>
        <taxon>NPAAA clade</taxon>
        <taxon>indigoferoid/millettioid clade</taxon>
        <taxon>Phaseoleae</taxon>
        <taxon>Cajanus</taxon>
    </lineage>
</organism>
<dbReference type="GO" id="GO:0106310">
    <property type="term" value="F:protein serine kinase activity"/>
    <property type="evidence" value="ECO:0007669"/>
    <property type="project" value="RHEA"/>
</dbReference>
<evidence type="ECO:0000256" key="16">
    <source>
        <dbReference type="ARBA" id="ARBA00048679"/>
    </source>
</evidence>
<dbReference type="InterPro" id="IPR008271">
    <property type="entry name" value="Ser/Thr_kinase_AS"/>
</dbReference>
<sequence>MHVFSLFLFLLFFSTSFAATDTVPEGSSLSVEKPSDTLISSNGDFSAGFIQVGDNAFCFAVCFTRSNPPTVLWMANRDVPVNGKASRLSLWKNGNLVLTDAGETIVWTTATVSSSNLHLKLRNDGNLLLLTSKHTVVWQSFDSPTDTLLPDQKLTERASLVSSRSATNFSSGFYKLYFDNDNVLRLLYKGPTLSSVYWPESWRLPIDAGRSTYNVTKTALLDSFGRFSSSDGFHFRSTDYPNKLYRRLKMDPDGNLRLYSFNQETKTWQVTWQVIPQPCTVHGICGANSMCSNHHVTGRTCHCLKGFRVKDPNDWTQGCVPHFDPSLFSCQSPQPMAFLHLPTTESYGYDLNVTRVTSLKECQDLCLRLWAFELSTIFLVWFFLLRSSKNPEAVEQQKHLLSATGFQRFTYAELKSATKGFREEVGRGAGGVVYKGTLYDNRVAAIKRLSEATQGEAEFLAEIRTIGMLNHMNLIDMWGYCVEGKHRLLVYEYMENGSLADNLFSNALDWKRRFNVALGTARGLAYLHEECLEWILHCDVKPQNILLDSDFEAKVADFGLSKLLNRDDGGNGNGNSNFSRIRGTRGYMAPEWVYNLRITSKVDVYSYGIVVLEMVSGRSPMEMQSLENSRGIEQRRLVTWVTEKIKHAPTSAFWIEEIIDPNLEGEYNVSEVEILVKVALQCVQDDMNQRPSLSQVAEMLLSHQNKLLPR</sequence>
<accession>A0A151TTX8</accession>
<evidence type="ECO:0000256" key="12">
    <source>
        <dbReference type="ARBA" id="ARBA00023157"/>
    </source>
</evidence>
<dbReference type="InterPro" id="IPR017441">
    <property type="entry name" value="Protein_kinase_ATP_BS"/>
</dbReference>
<feature type="domain" description="Bulb-type lectin" evidence="21">
    <location>
        <begin position="14"/>
        <end position="142"/>
    </location>
</feature>
<dbReference type="PANTHER" id="PTHR47974:SF3">
    <property type="entry name" value="RECEPTOR-LIKE SERINE_THREONINE-PROTEIN KINASE"/>
    <property type="match status" value="1"/>
</dbReference>
<dbReference type="PIRSF" id="PIRSF000641">
    <property type="entry name" value="SRK"/>
    <property type="match status" value="1"/>
</dbReference>
<dbReference type="Gene3D" id="3.30.200.20">
    <property type="entry name" value="Phosphorylase Kinase, domain 1"/>
    <property type="match status" value="1"/>
</dbReference>
<dbReference type="CDD" id="cd14066">
    <property type="entry name" value="STKc_IRAK"/>
    <property type="match status" value="1"/>
</dbReference>
<keyword evidence="7 17" id="KW-0547">Nucleotide-binding</keyword>
<keyword evidence="14" id="KW-0325">Glycoprotein</keyword>
<keyword evidence="13 22" id="KW-0675">Receptor</keyword>
<keyword evidence="23" id="KW-1185">Reference proteome</keyword>
<dbReference type="Pfam" id="PF00954">
    <property type="entry name" value="S_locus_glycop"/>
    <property type="match status" value="1"/>
</dbReference>
<evidence type="ECO:0000256" key="11">
    <source>
        <dbReference type="ARBA" id="ARBA00023136"/>
    </source>
</evidence>
<evidence type="ECO:0000256" key="14">
    <source>
        <dbReference type="ARBA" id="ARBA00023180"/>
    </source>
</evidence>
<dbReference type="InterPro" id="IPR024171">
    <property type="entry name" value="SRK-like_kinase"/>
</dbReference>
<dbReference type="Gramene" id="C.cajan_09403.t">
    <property type="protein sequence ID" value="C.cajan_09403.t"/>
    <property type="gene ID" value="C.cajan_09403"/>
</dbReference>
<keyword evidence="5" id="KW-0812">Transmembrane</keyword>
<dbReference type="FunFam" id="1.10.510.10:FF:000302">
    <property type="entry name" value="Serine/threonine-protein kinase"/>
    <property type="match status" value="1"/>
</dbReference>
<evidence type="ECO:0000256" key="3">
    <source>
        <dbReference type="ARBA" id="ARBA00022536"/>
    </source>
</evidence>
<evidence type="ECO:0000256" key="4">
    <source>
        <dbReference type="ARBA" id="ARBA00022679"/>
    </source>
</evidence>
<evidence type="ECO:0000256" key="18">
    <source>
        <dbReference type="PROSITE-ProRule" id="PRU10141"/>
    </source>
</evidence>
<evidence type="ECO:0000256" key="9">
    <source>
        <dbReference type="ARBA" id="ARBA00022840"/>
    </source>
</evidence>
<keyword evidence="12" id="KW-1015">Disulfide bond</keyword>
<keyword evidence="10" id="KW-1133">Transmembrane helix</keyword>
<dbReference type="SUPFAM" id="SSF56112">
    <property type="entry name" value="Protein kinase-like (PK-like)"/>
    <property type="match status" value="1"/>
</dbReference>
<keyword evidence="4 17" id="KW-0808">Transferase</keyword>
<dbReference type="AlphaFoldDB" id="A0A151TTX8"/>
<reference evidence="22 23" key="1">
    <citation type="journal article" date="2012" name="Nat. Biotechnol.">
        <title>Draft genome sequence of pigeonpea (Cajanus cajan), an orphan legume crop of resource-poor farmers.</title>
        <authorList>
            <person name="Varshney R.K."/>
            <person name="Chen W."/>
            <person name="Li Y."/>
            <person name="Bharti A.K."/>
            <person name="Saxena R.K."/>
            <person name="Schlueter J.A."/>
            <person name="Donoghue M.T."/>
            <person name="Azam S."/>
            <person name="Fan G."/>
            <person name="Whaley A.M."/>
            <person name="Farmer A.D."/>
            <person name="Sheridan J."/>
            <person name="Iwata A."/>
            <person name="Tuteja R."/>
            <person name="Penmetsa R.V."/>
            <person name="Wu W."/>
            <person name="Upadhyaya H.D."/>
            <person name="Yang S.P."/>
            <person name="Shah T."/>
            <person name="Saxena K.B."/>
            <person name="Michael T."/>
            <person name="McCombie W.R."/>
            <person name="Yang B."/>
            <person name="Zhang G."/>
            <person name="Yang H."/>
            <person name="Wang J."/>
            <person name="Spillane C."/>
            <person name="Cook D.R."/>
            <person name="May G.D."/>
            <person name="Xu X."/>
            <person name="Jackson S.A."/>
        </authorList>
    </citation>
    <scope>NUCLEOTIDE SEQUENCE [LARGE SCALE GENOMIC DNA]</scope>
    <source>
        <strain evidence="23">cv. Asha</strain>
    </source>
</reference>
<dbReference type="EC" id="2.7.11.1" evidence="17"/>
<dbReference type="PROSITE" id="PS50927">
    <property type="entry name" value="BULB_LECTIN"/>
    <property type="match status" value="1"/>
</dbReference>
<dbReference type="PROSITE" id="PS50011">
    <property type="entry name" value="PROTEIN_KINASE_DOM"/>
    <property type="match status" value="1"/>
</dbReference>
<evidence type="ECO:0000256" key="10">
    <source>
        <dbReference type="ARBA" id="ARBA00022989"/>
    </source>
</evidence>
<dbReference type="GO" id="GO:0048544">
    <property type="term" value="P:recognition of pollen"/>
    <property type="evidence" value="ECO:0007669"/>
    <property type="project" value="InterPro"/>
</dbReference>
<feature type="binding site" evidence="18">
    <location>
        <position position="447"/>
    </location>
    <ligand>
        <name>ATP</name>
        <dbReference type="ChEBI" id="CHEBI:30616"/>
    </ligand>
</feature>
<dbReference type="PROSITE" id="PS00108">
    <property type="entry name" value="PROTEIN_KINASE_ST"/>
    <property type="match status" value="1"/>
</dbReference>
<dbReference type="InterPro" id="IPR001480">
    <property type="entry name" value="Bulb-type_lectin_dom"/>
</dbReference>
<evidence type="ECO:0000256" key="8">
    <source>
        <dbReference type="ARBA" id="ARBA00022777"/>
    </source>
</evidence>
<comment type="subcellular location">
    <subcellularLocation>
        <location evidence="1">Membrane</location>
        <topology evidence="1">Single-pass type I membrane protein</topology>
    </subcellularLocation>
</comment>
<dbReference type="SMART" id="SM00108">
    <property type="entry name" value="B_lectin"/>
    <property type="match status" value="1"/>
</dbReference>
<evidence type="ECO:0000313" key="23">
    <source>
        <dbReference type="Proteomes" id="UP000075243"/>
    </source>
</evidence>
<evidence type="ECO:0000259" key="20">
    <source>
        <dbReference type="PROSITE" id="PS50011"/>
    </source>
</evidence>
<keyword evidence="8 17" id="KW-0418">Kinase</keyword>
<name>A0A151TTX8_CAJCA</name>
<evidence type="ECO:0000259" key="21">
    <source>
        <dbReference type="PROSITE" id="PS50927"/>
    </source>
</evidence>
<keyword evidence="6 19" id="KW-0732">Signal</keyword>
<comment type="catalytic activity">
    <reaction evidence="15 17">
        <text>L-threonyl-[protein] + ATP = O-phospho-L-threonyl-[protein] + ADP + H(+)</text>
        <dbReference type="Rhea" id="RHEA:46608"/>
        <dbReference type="Rhea" id="RHEA-COMP:11060"/>
        <dbReference type="Rhea" id="RHEA-COMP:11605"/>
        <dbReference type="ChEBI" id="CHEBI:15378"/>
        <dbReference type="ChEBI" id="CHEBI:30013"/>
        <dbReference type="ChEBI" id="CHEBI:30616"/>
        <dbReference type="ChEBI" id="CHEBI:61977"/>
        <dbReference type="ChEBI" id="CHEBI:456216"/>
        <dbReference type="EC" id="2.7.11.1"/>
    </reaction>
</comment>
<dbReference type="CDD" id="cd00028">
    <property type="entry name" value="B_lectin"/>
    <property type="match status" value="1"/>
</dbReference>
<dbReference type="InterPro" id="IPR036426">
    <property type="entry name" value="Bulb-type_lectin_dom_sf"/>
</dbReference>
<keyword evidence="2 17" id="KW-0723">Serine/threonine-protein kinase</keyword>
<evidence type="ECO:0000256" key="5">
    <source>
        <dbReference type="ARBA" id="ARBA00022692"/>
    </source>
</evidence>
<dbReference type="InterPro" id="IPR000858">
    <property type="entry name" value="S_locus_glycoprot_dom"/>
</dbReference>
<dbReference type="Pfam" id="PF00069">
    <property type="entry name" value="Pkinase"/>
    <property type="match status" value="1"/>
</dbReference>
<dbReference type="PANTHER" id="PTHR47974">
    <property type="entry name" value="OS07G0415500 PROTEIN"/>
    <property type="match status" value="1"/>
</dbReference>
<dbReference type="InterPro" id="IPR000719">
    <property type="entry name" value="Prot_kinase_dom"/>
</dbReference>
<keyword evidence="3" id="KW-0245">EGF-like domain</keyword>
<evidence type="ECO:0000256" key="1">
    <source>
        <dbReference type="ARBA" id="ARBA00004479"/>
    </source>
</evidence>
<comment type="catalytic activity">
    <reaction evidence="16 17">
        <text>L-seryl-[protein] + ATP = O-phospho-L-seryl-[protein] + ADP + H(+)</text>
        <dbReference type="Rhea" id="RHEA:17989"/>
        <dbReference type="Rhea" id="RHEA-COMP:9863"/>
        <dbReference type="Rhea" id="RHEA-COMP:11604"/>
        <dbReference type="ChEBI" id="CHEBI:15378"/>
        <dbReference type="ChEBI" id="CHEBI:29999"/>
        <dbReference type="ChEBI" id="CHEBI:30616"/>
        <dbReference type="ChEBI" id="CHEBI:83421"/>
        <dbReference type="ChEBI" id="CHEBI:456216"/>
        <dbReference type="EC" id="2.7.11.1"/>
    </reaction>
</comment>
<feature type="domain" description="Protein kinase" evidence="20">
    <location>
        <begin position="419"/>
        <end position="708"/>
    </location>
</feature>
<dbReference type="FunFam" id="3.30.200.20:FF:000059">
    <property type="entry name" value="S-receptor-like serine/threonine-protein kinase"/>
    <property type="match status" value="1"/>
</dbReference>
<feature type="signal peptide" evidence="19">
    <location>
        <begin position="1"/>
        <end position="18"/>
    </location>
</feature>
<dbReference type="GO" id="GO:0004674">
    <property type="term" value="F:protein serine/threonine kinase activity"/>
    <property type="evidence" value="ECO:0007669"/>
    <property type="project" value="UniProtKB-KW"/>
</dbReference>
<evidence type="ECO:0000256" key="7">
    <source>
        <dbReference type="ARBA" id="ARBA00022741"/>
    </source>
</evidence>
<keyword evidence="9 17" id="KW-0067">ATP-binding</keyword>
<evidence type="ECO:0000256" key="2">
    <source>
        <dbReference type="ARBA" id="ARBA00022527"/>
    </source>
</evidence>
<evidence type="ECO:0000313" key="22">
    <source>
        <dbReference type="EMBL" id="KYP70451.1"/>
    </source>
</evidence>
<evidence type="ECO:0000256" key="19">
    <source>
        <dbReference type="SAM" id="SignalP"/>
    </source>
</evidence>
<dbReference type="SMART" id="SM00220">
    <property type="entry name" value="S_TKc"/>
    <property type="match status" value="1"/>
</dbReference>
<evidence type="ECO:0000256" key="15">
    <source>
        <dbReference type="ARBA" id="ARBA00047899"/>
    </source>
</evidence>
<dbReference type="EMBL" id="CM003605">
    <property type="protein sequence ID" value="KYP70451.1"/>
    <property type="molecule type" value="Genomic_DNA"/>
</dbReference>
<dbReference type="SUPFAM" id="SSF51110">
    <property type="entry name" value="alpha-D-mannose-specific plant lectins"/>
    <property type="match status" value="1"/>
</dbReference>
<proteinExistence type="inferred from homology"/>
<dbReference type="Pfam" id="PF01453">
    <property type="entry name" value="B_lectin"/>
    <property type="match status" value="1"/>
</dbReference>
<dbReference type="Proteomes" id="UP000075243">
    <property type="component" value="Chromosome 3"/>
</dbReference>
<gene>
    <name evidence="22" type="ORF">KK1_009671</name>
</gene>
<dbReference type="Gene3D" id="2.90.10.30">
    <property type="match status" value="1"/>
</dbReference>
<dbReference type="GO" id="GO:0005524">
    <property type="term" value="F:ATP binding"/>
    <property type="evidence" value="ECO:0007669"/>
    <property type="project" value="UniProtKB-UniRule"/>
</dbReference>
<dbReference type="OMA" id="NDWTQGC"/>
<dbReference type="Gene3D" id="2.90.10.10">
    <property type="entry name" value="Bulb-type lectin domain"/>
    <property type="match status" value="1"/>
</dbReference>
<protein>
    <recommendedName>
        <fullName evidence="17">Receptor-like serine/threonine-protein kinase</fullName>
        <ecNumber evidence="17">2.7.11.1</ecNumber>
    </recommendedName>
</protein>
<comment type="similarity">
    <text evidence="17">Belongs to the protein kinase superfamily. Ser/Thr protein kinase family.</text>
</comment>